<reference evidence="1 2" key="1">
    <citation type="submission" date="2016-10" db="EMBL/GenBank/DDBJ databases">
        <authorList>
            <person name="de Groot N.N."/>
        </authorList>
    </citation>
    <scope>NUCLEOTIDE SEQUENCE [LARGE SCALE GENOMIC DNA]</scope>
    <source>
        <strain evidence="1 2">ICMP 14252</strain>
    </source>
</reference>
<accession>A0A1H3INX9</accession>
<dbReference type="Proteomes" id="UP000182902">
    <property type="component" value="Unassembled WGS sequence"/>
</dbReference>
<gene>
    <name evidence="1" type="ORF">SAMN05216247_103302</name>
</gene>
<organism evidence="1 2">
    <name type="scientific">Pseudomonas salomonii</name>
    <dbReference type="NCBI Taxonomy" id="191391"/>
    <lineage>
        <taxon>Bacteria</taxon>
        <taxon>Pseudomonadati</taxon>
        <taxon>Pseudomonadota</taxon>
        <taxon>Gammaproteobacteria</taxon>
        <taxon>Pseudomonadales</taxon>
        <taxon>Pseudomonadaceae</taxon>
        <taxon>Pseudomonas</taxon>
    </lineage>
</organism>
<sequence>MPRKTLIFGNGLGMALDPRHFSLTNAMAEVWADPVALPDVQKQLISQCVGGNGAIPEREDQLDPLHLVISACKTLASINMSQRMDVHWLSQEGQQFPVAVANYIHKVATRLHLYGGELPPAFLGPLIDFVRRTKSHVATLNYDKLLYGAFLDANLMAGYFDTTLVDGMIGGGFSSDSLERRYGNDYGYYLHLHGSPLFFDHHGLARKRDRHQLNPFSPEGSDHIVLTHVRHKRSVIGASMVLSAYWNYLNFCLSESEEIIVFGYSGDDLHLNDVIAAYAQSRHVVVVEWNGVAATDQQRHWFWTQKFKTTNLHHWYLPNILAFNQWEYNY</sequence>
<dbReference type="Pfam" id="PF13289">
    <property type="entry name" value="SIR2_2"/>
    <property type="match status" value="1"/>
</dbReference>
<name>A0A1H3INX9_9PSED</name>
<dbReference type="RefSeq" id="WP_069788624.1">
    <property type="nucleotide sequence ID" value="NZ_FNOX01000003.1"/>
</dbReference>
<evidence type="ECO:0000313" key="1">
    <source>
        <dbReference type="EMBL" id="SDY28778.1"/>
    </source>
</evidence>
<proteinExistence type="predicted"/>
<dbReference type="EMBL" id="FNOX01000003">
    <property type="protein sequence ID" value="SDY28778.1"/>
    <property type="molecule type" value="Genomic_DNA"/>
</dbReference>
<dbReference type="AlphaFoldDB" id="A0A1H3INX9"/>
<evidence type="ECO:0000313" key="2">
    <source>
        <dbReference type="Proteomes" id="UP000182902"/>
    </source>
</evidence>
<protein>
    <submittedName>
        <fullName evidence="1">SIR2-like domain-containing protein</fullName>
    </submittedName>
</protein>